<dbReference type="Pfam" id="PF15463">
    <property type="entry name" value="ECM11"/>
    <property type="match status" value="1"/>
</dbReference>
<dbReference type="PANTHER" id="PTHR28244:SF3">
    <property type="entry name" value="EXTRACELLULAR MUTANT PROTEIN 11 C-TERMINAL DOMAIN-CONTAINING PROTEIN"/>
    <property type="match status" value="1"/>
</dbReference>
<dbReference type="GO" id="GO:0001164">
    <property type="term" value="F:RNA polymerase I core promoter sequence-specific DNA binding"/>
    <property type="evidence" value="ECO:0007669"/>
    <property type="project" value="TreeGrafter"/>
</dbReference>
<dbReference type="STRING" id="357750.A0A2S6CD29"/>
<proteinExistence type="predicted"/>
<feature type="compositionally biased region" description="Basic and acidic residues" evidence="1">
    <location>
        <begin position="339"/>
        <end position="350"/>
    </location>
</feature>
<name>A0A2S6CD29_9PEZI</name>
<dbReference type="GO" id="GO:0070860">
    <property type="term" value="C:RNA polymerase I core factor complex"/>
    <property type="evidence" value="ECO:0007669"/>
    <property type="project" value="TreeGrafter"/>
</dbReference>
<feature type="region of interest" description="Disordered" evidence="1">
    <location>
        <begin position="221"/>
        <end position="240"/>
    </location>
</feature>
<feature type="compositionally biased region" description="Basic and acidic residues" evidence="1">
    <location>
        <begin position="452"/>
        <end position="461"/>
    </location>
</feature>
<dbReference type="GO" id="GO:0042790">
    <property type="term" value="P:nucleolar large rRNA transcription by RNA polymerase I"/>
    <property type="evidence" value="ECO:0007669"/>
    <property type="project" value="TreeGrafter"/>
</dbReference>
<feature type="compositionally biased region" description="Acidic residues" evidence="1">
    <location>
        <begin position="416"/>
        <end position="435"/>
    </location>
</feature>
<keyword evidence="4" id="KW-1185">Reference proteome</keyword>
<feature type="compositionally biased region" description="Polar residues" evidence="1">
    <location>
        <begin position="328"/>
        <end position="337"/>
    </location>
</feature>
<evidence type="ECO:0000313" key="4">
    <source>
        <dbReference type="Proteomes" id="UP000237631"/>
    </source>
</evidence>
<feature type="compositionally biased region" description="Polar residues" evidence="1">
    <location>
        <begin position="97"/>
        <end position="114"/>
    </location>
</feature>
<dbReference type="InterPro" id="IPR029178">
    <property type="entry name" value="Ecm11_C"/>
</dbReference>
<feature type="domain" description="Extracellular mutant protein 11 C-terminal" evidence="2">
    <location>
        <begin position="431"/>
        <end position="562"/>
    </location>
</feature>
<protein>
    <recommendedName>
        <fullName evidence="2">Extracellular mutant protein 11 C-terminal domain-containing protein</fullName>
    </recommendedName>
</protein>
<feature type="region of interest" description="Disordered" evidence="1">
    <location>
        <begin position="258"/>
        <end position="436"/>
    </location>
</feature>
<feature type="region of interest" description="Disordered" evidence="1">
    <location>
        <begin position="552"/>
        <end position="574"/>
    </location>
</feature>
<comment type="caution">
    <text evidence="3">The sequence shown here is derived from an EMBL/GenBank/DDBJ whole genome shotgun (WGS) entry which is preliminary data.</text>
</comment>
<reference evidence="4" key="1">
    <citation type="journal article" date="2017" name="bioRxiv">
        <title>Conservation of a gene cluster reveals novel cercosporin biosynthetic mechanisms and extends production to the genus Colletotrichum.</title>
        <authorList>
            <person name="de Jonge R."/>
            <person name="Ebert M.K."/>
            <person name="Huitt-Roehl C.R."/>
            <person name="Pal P."/>
            <person name="Suttle J.C."/>
            <person name="Spanner R.E."/>
            <person name="Neubauer J.D."/>
            <person name="Jurick W.M.II."/>
            <person name="Stott K.A."/>
            <person name="Secor G.A."/>
            <person name="Thomma B.P.H.J."/>
            <person name="Van de Peer Y."/>
            <person name="Townsend C.A."/>
            <person name="Bolton M.D."/>
        </authorList>
    </citation>
    <scope>NUCLEOTIDE SEQUENCE [LARGE SCALE GENOMIC DNA]</scope>
    <source>
        <strain evidence="4">CBS538.71</strain>
    </source>
</reference>
<feature type="compositionally biased region" description="Basic and acidic residues" evidence="1">
    <location>
        <begin position="394"/>
        <end position="414"/>
    </location>
</feature>
<feature type="compositionally biased region" description="Polar residues" evidence="1">
    <location>
        <begin position="57"/>
        <end position="68"/>
    </location>
</feature>
<dbReference type="AlphaFoldDB" id="A0A2S6CD29"/>
<dbReference type="GO" id="GO:0017025">
    <property type="term" value="F:TBP-class protein binding"/>
    <property type="evidence" value="ECO:0007669"/>
    <property type="project" value="TreeGrafter"/>
</dbReference>
<evidence type="ECO:0000256" key="1">
    <source>
        <dbReference type="SAM" id="MobiDB-lite"/>
    </source>
</evidence>
<sequence length="574" mass="62918">MNTPQPKTMGLTQFVLRHNDVAQYDGADDGKSAKRKPGRGRSADNATLKVTKDELAQVNNNKVEANSQRARDGIQGSKRNTRSQSRNNNGRDIYDTDASNADHTSATGSTQLAKNSKPHQQHVSAKMQLQDRDDDVAVGPGFGQEDIPANAAHQDPNGGNPNALVQQTMQGDSYPSTTSGQPSEVDPNDNRATQQAHHAHSHHGQPITIGRGVVRGQVGMTAPRAHGPQATMPSQPNRVDEAIGSGFAFAKVSNSQPHANFSYAPGPRAPQTQGAPPPRMMPPNSQVQHHSSHHQAPVNRPEQEPHPAARHVTGEKPTNARPPDKRNPSQQPTQPLSETGHESDMSDDRNFMQPPGLKLHPLHDSGNTGYEQPPPSDPPAENEPQFPGSAYHNEMARRHYSDTAERGIVERYSEDAPPDDEPPPEGEPEFDYDPEDLLKMSYAQLKSQPFDVDPRGKKLEPALDSPTQSLHNKLATAIGLDAEGQAAFFETLGIDEWEEAGEWFLERFGDVVHAIKDSRREKRKLALEFEGKIDQRHEGVTKKQKLTQAALNEMKESGGKVLQGTPKRSRKSKK</sequence>
<evidence type="ECO:0000259" key="2">
    <source>
        <dbReference type="Pfam" id="PF15463"/>
    </source>
</evidence>
<feature type="compositionally biased region" description="Polar residues" evidence="1">
    <location>
        <begin position="157"/>
        <end position="182"/>
    </location>
</feature>
<gene>
    <name evidence="3" type="ORF">CBER1_04792</name>
</gene>
<dbReference type="PANTHER" id="PTHR28244">
    <property type="entry name" value="RNA POLYMERASE I-SPECIFIC TRANSCRIPTION INITIATION FACTOR RRN11"/>
    <property type="match status" value="1"/>
</dbReference>
<feature type="region of interest" description="Disordered" evidence="1">
    <location>
        <begin position="449"/>
        <end position="468"/>
    </location>
</feature>
<evidence type="ECO:0000313" key="3">
    <source>
        <dbReference type="EMBL" id="PPJ57613.1"/>
    </source>
</evidence>
<feature type="region of interest" description="Disordered" evidence="1">
    <location>
        <begin position="22"/>
        <end position="209"/>
    </location>
</feature>
<accession>A0A2S6CD29</accession>
<dbReference type="Proteomes" id="UP000237631">
    <property type="component" value="Unassembled WGS sequence"/>
</dbReference>
<dbReference type="OrthoDB" id="5346740at2759"/>
<organism evidence="3 4">
    <name type="scientific">Cercospora berteroae</name>
    <dbReference type="NCBI Taxonomy" id="357750"/>
    <lineage>
        <taxon>Eukaryota</taxon>
        <taxon>Fungi</taxon>
        <taxon>Dikarya</taxon>
        <taxon>Ascomycota</taxon>
        <taxon>Pezizomycotina</taxon>
        <taxon>Dothideomycetes</taxon>
        <taxon>Dothideomycetidae</taxon>
        <taxon>Mycosphaerellales</taxon>
        <taxon>Mycosphaerellaceae</taxon>
        <taxon>Cercospora</taxon>
    </lineage>
</organism>
<dbReference type="InterPro" id="IPR053029">
    <property type="entry name" value="RNA_pol_I-specific_init_factor"/>
</dbReference>
<dbReference type="EMBL" id="PNEN01000489">
    <property type="protein sequence ID" value="PPJ57613.1"/>
    <property type="molecule type" value="Genomic_DNA"/>
</dbReference>